<name>A0A7X1KL21_9SPHN</name>
<sequence length="72" mass="7597">MFGPRLTRVFASRWSALWWAASILLLAWQLVPDEDDAGGDPLRGAASAQAQPVAAGNPWALATPAPTPAGER</sequence>
<feature type="compositionally biased region" description="Low complexity" evidence="1">
    <location>
        <begin position="45"/>
        <end position="64"/>
    </location>
</feature>
<dbReference type="RefSeq" id="WP_185663351.1">
    <property type="nucleotide sequence ID" value="NZ_JACLAW010000004.1"/>
</dbReference>
<dbReference type="Proteomes" id="UP000566813">
    <property type="component" value="Unassembled WGS sequence"/>
</dbReference>
<organism evidence="2 3">
    <name type="scientific">Novosphingobium flavum</name>
    <dbReference type="NCBI Taxonomy" id="1778672"/>
    <lineage>
        <taxon>Bacteria</taxon>
        <taxon>Pseudomonadati</taxon>
        <taxon>Pseudomonadota</taxon>
        <taxon>Alphaproteobacteria</taxon>
        <taxon>Sphingomonadales</taxon>
        <taxon>Sphingomonadaceae</taxon>
        <taxon>Novosphingobium</taxon>
    </lineage>
</organism>
<protein>
    <submittedName>
        <fullName evidence="2">Uncharacterized protein</fullName>
    </submittedName>
</protein>
<evidence type="ECO:0000313" key="2">
    <source>
        <dbReference type="EMBL" id="MBC2665082.1"/>
    </source>
</evidence>
<evidence type="ECO:0000313" key="3">
    <source>
        <dbReference type="Proteomes" id="UP000566813"/>
    </source>
</evidence>
<dbReference type="AlphaFoldDB" id="A0A7X1KL21"/>
<evidence type="ECO:0000256" key="1">
    <source>
        <dbReference type="SAM" id="MobiDB-lite"/>
    </source>
</evidence>
<proteinExistence type="predicted"/>
<keyword evidence="3" id="KW-1185">Reference proteome</keyword>
<gene>
    <name evidence="2" type="ORF">H7F51_06100</name>
</gene>
<accession>A0A7X1KL21</accession>
<dbReference type="EMBL" id="JACLAW010000004">
    <property type="protein sequence ID" value="MBC2665082.1"/>
    <property type="molecule type" value="Genomic_DNA"/>
</dbReference>
<feature type="region of interest" description="Disordered" evidence="1">
    <location>
        <begin position="37"/>
        <end position="72"/>
    </location>
</feature>
<comment type="caution">
    <text evidence="2">The sequence shown here is derived from an EMBL/GenBank/DDBJ whole genome shotgun (WGS) entry which is preliminary data.</text>
</comment>
<reference evidence="2 3" key="1">
    <citation type="submission" date="2020-08" db="EMBL/GenBank/DDBJ databases">
        <title>The genome sequence of type strain Novosphingobium flavum NBRC 111647.</title>
        <authorList>
            <person name="Liu Y."/>
        </authorList>
    </citation>
    <scope>NUCLEOTIDE SEQUENCE [LARGE SCALE GENOMIC DNA]</scope>
    <source>
        <strain evidence="2 3">NBRC 111647</strain>
    </source>
</reference>